<feature type="transmembrane region" description="Helical" evidence="12">
    <location>
        <begin position="190"/>
        <end position="211"/>
    </location>
</feature>
<keyword evidence="9 12" id="KW-0472">Membrane</keyword>
<evidence type="ECO:0000256" key="2">
    <source>
        <dbReference type="ARBA" id="ARBA00007577"/>
    </source>
</evidence>
<dbReference type="FunFam" id="1.20.1560.10:FF:000029">
    <property type="entry name" value="ABC transporter B family member 1"/>
    <property type="match status" value="1"/>
</dbReference>
<feature type="domain" description="ABC transporter" evidence="13">
    <location>
        <begin position="365"/>
        <end position="601"/>
    </location>
</feature>
<dbReference type="Pfam" id="PF00664">
    <property type="entry name" value="ABC_membrane"/>
    <property type="match status" value="2"/>
</dbReference>
<dbReference type="FunFam" id="1.20.1560.10:FF:000126">
    <property type="entry name" value="Putative ABC transporter B family member 8"/>
    <property type="match status" value="1"/>
</dbReference>
<dbReference type="GO" id="GO:0005524">
    <property type="term" value="F:ATP binding"/>
    <property type="evidence" value="ECO:0007669"/>
    <property type="project" value="UniProtKB-KW"/>
</dbReference>
<keyword evidence="8 12" id="KW-1133">Transmembrane helix</keyword>
<feature type="domain" description="ABC transmembrane type-1" evidence="14">
    <location>
        <begin position="677"/>
        <end position="964"/>
    </location>
</feature>
<evidence type="ECO:0000256" key="9">
    <source>
        <dbReference type="ARBA" id="ARBA00023136"/>
    </source>
</evidence>
<dbReference type="SUPFAM" id="SSF52540">
    <property type="entry name" value="P-loop containing nucleoside triphosphate hydrolases"/>
    <property type="match status" value="1"/>
</dbReference>
<evidence type="ECO:0000259" key="13">
    <source>
        <dbReference type="PROSITE" id="PS50893"/>
    </source>
</evidence>
<evidence type="ECO:0000256" key="5">
    <source>
        <dbReference type="ARBA" id="ARBA00022737"/>
    </source>
</evidence>
<evidence type="ECO:0000256" key="10">
    <source>
        <dbReference type="ARBA" id="ARBA00023180"/>
    </source>
</evidence>
<dbReference type="SMART" id="SM00382">
    <property type="entry name" value="AAA"/>
    <property type="match status" value="1"/>
</dbReference>
<feature type="region of interest" description="Disordered" evidence="11">
    <location>
        <begin position="613"/>
        <end position="641"/>
    </location>
</feature>
<dbReference type="AlphaFoldDB" id="A0A445GFV4"/>
<evidence type="ECO:0000256" key="8">
    <source>
        <dbReference type="ARBA" id="ARBA00022989"/>
    </source>
</evidence>
<keyword evidence="4 12" id="KW-0812">Transmembrane</keyword>
<dbReference type="CDD" id="cd03249">
    <property type="entry name" value="ABC_MTABC3_MDL1_MDL2"/>
    <property type="match status" value="1"/>
</dbReference>
<dbReference type="FunFam" id="3.40.50.300:FF:000205">
    <property type="entry name" value="ABC transporter B family member 4"/>
    <property type="match status" value="1"/>
</dbReference>
<name>A0A445GFV4_GLYSO</name>
<feature type="transmembrane region" description="Helical" evidence="12">
    <location>
        <begin position="683"/>
        <end position="706"/>
    </location>
</feature>
<evidence type="ECO:0000256" key="6">
    <source>
        <dbReference type="ARBA" id="ARBA00022741"/>
    </source>
</evidence>
<dbReference type="GO" id="GO:0016887">
    <property type="term" value="F:ATP hydrolysis activity"/>
    <property type="evidence" value="ECO:0007669"/>
    <property type="project" value="InterPro"/>
</dbReference>
<keyword evidence="10" id="KW-0325">Glycoprotein</keyword>
<dbReference type="InterPro" id="IPR027417">
    <property type="entry name" value="P-loop_NTPase"/>
</dbReference>
<organism evidence="15 16">
    <name type="scientific">Glycine soja</name>
    <name type="common">Wild soybean</name>
    <dbReference type="NCBI Taxonomy" id="3848"/>
    <lineage>
        <taxon>Eukaryota</taxon>
        <taxon>Viridiplantae</taxon>
        <taxon>Streptophyta</taxon>
        <taxon>Embryophyta</taxon>
        <taxon>Tracheophyta</taxon>
        <taxon>Spermatophyta</taxon>
        <taxon>Magnoliopsida</taxon>
        <taxon>eudicotyledons</taxon>
        <taxon>Gunneridae</taxon>
        <taxon>Pentapetalae</taxon>
        <taxon>rosids</taxon>
        <taxon>fabids</taxon>
        <taxon>Fabales</taxon>
        <taxon>Fabaceae</taxon>
        <taxon>Papilionoideae</taxon>
        <taxon>50 kb inversion clade</taxon>
        <taxon>NPAAA clade</taxon>
        <taxon>indigoferoid/millettioid clade</taxon>
        <taxon>Phaseoleae</taxon>
        <taxon>Glycine</taxon>
        <taxon>Glycine subgen. Soja</taxon>
    </lineage>
</organism>
<dbReference type="PROSITE" id="PS00211">
    <property type="entry name" value="ABC_TRANSPORTER_1"/>
    <property type="match status" value="1"/>
</dbReference>
<keyword evidence="16" id="KW-1185">Reference proteome</keyword>
<evidence type="ECO:0000256" key="3">
    <source>
        <dbReference type="ARBA" id="ARBA00022448"/>
    </source>
</evidence>
<evidence type="ECO:0000256" key="7">
    <source>
        <dbReference type="ARBA" id="ARBA00022840"/>
    </source>
</evidence>
<dbReference type="Gene3D" id="3.40.50.300">
    <property type="entry name" value="P-loop containing nucleotide triphosphate hydrolases"/>
    <property type="match status" value="1"/>
</dbReference>
<dbReference type="InterPro" id="IPR036640">
    <property type="entry name" value="ABC1_TM_sf"/>
</dbReference>
<evidence type="ECO:0000259" key="14">
    <source>
        <dbReference type="PROSITE" id="PS50929"/>
    </source>
</evidence>
<feature type="transmembrane region" description="Helical" evidence="12">
    <location>
        <begin position="267"/>
        <end position="290"/>
    </location>
</feature>
<proteinExistence type="inferred from homology"/>
<evidence type="ECO:0000313" key="16">
    <source>
        <dbReference type="Proteomes" id="UP000289340"/>
    </source>
</evidence>
<evidence type="ECO:0000256" key="12">
    <source>
        <dbReference type="SAM" id="Phobius"/>
    </source>
</evidence>
<dbReference type="GO" id="GO:0005886">
    <property type="term" value="C:plasma membrane"/>
    <property type="evidence" value="ECO:0007669"/>
    <property type="project" value="UniProtKB-SubCell"/>
</dbReference>
<protein>
    <submittedName>
        <fullName evidence="15">Putative ABC transporter B family member 8 isoform B</fullName>
    </submittedName>
</protein>
<accession>A0A445GFV4</accession>
<dbReference type="CDD" id="cd18578">
    <property type="entry name" value="ABC_6TM_Pgp_ABCB1_D2_like"/>
    <property type="match status" value="1"/>
</dbReference>
<feature type="compositionally biased region" description="Polar residues" evidence="11">
    <location>
        <begin position="622"/>
        <end position="635"/>
    </location>
</feature>
<dbReference type="InterPro" id="IPR011527">
    <property type="entry name" value="ABC1_TM_dom"/>
</dbReference>
<dbReference type="EMBL" id="QZWG01000016">
    <property type="protein sequence ID" value="RZB60058.1"/>
    <property type="molecule type" value="Genomic_DNA"/>
</dbReference>
<keyword evidence="3" id="KW-0813">Transport</keyword>
<feature type="domain" description="ABC transmembrane type-1" evidence="14">
    <location>
        <begin position="40"/>
        <end position="330"/>
    </location>
</feature>
<feature type="transmembrane region" description="Helical" evidence="12">
    <location>
        <begin position="797"/>
        <end position="817"/>
    </location>
</feature>
<evidence type="ECO:0000256" key="11">
    <source>
        <dbReference type="SAM" id="MobiDB-lite"/>
    </source>
</evidence>
<sequence length="1001" mass="109873">MGSPKMDESETQKVDMGRKERASIATILRYSDWIDVVLMLMGAVGAIGDGMSTNVLLLFASRIMNSLGYSNNLQSTKTYMAEVEKCSLYFVYLGLAAMVVAFMEGYCWSKTSERQVLRIRYKYLEAVLRQEVGFFDLQETTTSEIINSISKDTSLIQEVLSEKVPLFLMHSSSFISGVAFATYFSWRLALVAFPTLLLLIIPGMIYGKYLIYLSKSTLKEYGKANSIVEQALSSIKTVYSFTAEKRIMGRYSDILCKTSRLGIKQGIAKGIAVGSTGLSFAIWAFLAWYGSRLVMYKGESGGRIYASGISFIMCGLSLGVVLPDLKYFTEASVAASRIFDMIDRTPLIDGEDTKGVVLESISGRLDFEHVKFTYPSRPDMVVLRDFNLQVEAGKTVALVGASGSGKSTAIALVQRFYDADEGVVRVDGVDIKSLQLKWMRGKMGLVSQEHAMFGTSIKENIMFGKPDATMDEIVAAASAANAHNFIRELPEGYETKIGERGALLSGGQKQRIAIARAIIKNPVILLLDEATSALDSESELLVQNALDQASMGRTTLVVAHKLSTIRNADLIAVVSGGCIIETGTHNELITKPNGHYAKLAKLQTQLSIDDQDQNPELGALSATRSSAGRPSTARSSPAIFPKSPLLDDQATPSQVSHPPPSFKRLLSLNAPEWKQGLIGTLSAIAFGSVQPLYALTIGGMISAFFAESHQEMRHRIRTYSLIFCSLSLASIILNLLQHYNFAYMGAKLTKRIRLGMLENILTFETAWFDEEQNSSGALCSRLSNEASMVKSLVADRLSLLVQTTSAVTIAMIIGLAVAWKLALVMIAVQPLTILCFYTRKVLLSTLSTKFVKAQNRSTQIAVEAVYNHRIVTSFGSITKVLWLFDEAQEAPRKEARKKSWLAGIGMGSAQCLTFMSWALDFWFGGTLVEKREISAGDVFKTFFVLVSTGKVIADAGSMTSDLAKSSTAVASVFEILDRKSLIPKVCNMQLYMFFFPTKVNY</sequence>
<dbReference type="PROSITE" id="PS50893">
    <property type="entry name" value="ABC_TRANSPORTER_2"/>
    <property type="match status" value="1"/>
</dbReference>
<feature type="transmembrane region" description="Helical" evidence="12">
    <location>
        <begin position="36"/>
        <end position="60"/>
    </location>
</feature>
<dbReference type="InterPro" id="IPR017871">
    <property type="entry name" value="ABC_transporter-like_CS"/>
</dbReference>
<dbReference type="Gene3D" id="1.20.1560.10">
    <property type="entry name" value="ABC transporter type 1, transmembrane domain"/>
    <property type="match status" value="1"/>
</dbReference>
<comment type="caution">
    <text evidence="15">The sequence shown here is derived from an EMBL/GenBank/DDBJ whole genome shotgun (WGS) entry which is preliminary data.</text>
</comment>
<keyword evidence="5" id="KW-0677">Repeat</keyword>
<dbReference type="GO" id="GO:0140359">
    <property type="term" value="F:ABC-type transporter activity"/>
    <property type="evidence" value="ECO:0007669"/>
    <property type="project" value="InterPro"/>
</dbReference>
<feature type="transmembrane region" description="Helical" evidence="12">
    <location>
        <begin position="302"/>
        <end position="322"/>
    </location>
</feature>
<evidence type="ECO:0000256" key="4">
    <source>
        <dbReference type="ARBA" id="ARBA00022692"/>
    </source>
</evidence>
<evidence type="ECO:0000313" key="15">
    <source>
        <dbReference type="EMBL" id="RZB60058.1"/>
    </source>
</evidence>
<dbReference type="InterPro" id="IPR003439">
    <property type="entry name" value="ABC_transporter-like_ATP-bd"/>
</dbReference>
<dbReference type="PANTHER" id="PTHR45136">
    <property type="entry name" value="ABC TRANSPORTER DOMAIN-CONTAINING PROTEIN"/>
    <property type="match status" value="1"/>
</dbReference>
<dbReference type="InterPro" id="IPR003593">
    <property type="entry name" value="AAA+_ATPase"/>
</dbReference>
<dbReference type="SUPFAM" id="SSF90123">
    <property type="entry name" value="ABC transporter transmembrane region"/>
    <property type="match status" value="2"/>
</dbReference>
<feature type="transmembrane region" description="Helical" evidence="12">
    <location>
        <begin position="89"/>
        <end position="108"/>
    </location>
</feature>
<keyword evidence="7" id="KW-0067">ATP-binding</keyword>
<reference evidence="15 16" key="1">
    <citation type="submission" date="2018-09" db="EMBL/GenBank/DDBJ databases">
        <title>A high-quality reference genome of wild soybean provides a powerful tool to mine soybean genomes.</title>
        <authorList>
            <person name="Xie M."/>
            <person name="Chung C.Y.L."/>
            <person name="Li M.-W."/>
            <person name="Wong F.-L."/>
            <person name="Chan T.-F."/>
            <person name="Lam H.-M."/>
        </authorList>
    </citation>
    <scope>NUCLEOTIDE SEQUENCE [LARGE SCALE GENOMIC DNA]</scope>
    <source>
        <strain evidence="16">cv. W05</strain>
        <tissue evidence="15">Hypocotyl of etiolated seedlings</tissue>
    </source>
</reference>
<comment type="similarity">
    <text evidence="2">Belongs to the ABC transporter superfamily. ABCB family. Multidrug resistance exporter (TC 3.A.1.201) subfamily.</text>
</comment>
<feature type="transmembrane region" description="Helical" evidence="12">
    <location>
        <begin position="718"/>
        <end position="736"/>
    </location>
</feature>
<dbReference type="PANTHER" id="PTHR45136:SF2">
    <property type="entry name" value="ABC TRANSPORTER DOMAIN-CONTAINING PROTEIN"/>
    <property type="match status" value="1"/>
</dbReference>
<dbReference type="PROSITE" id="PS50929">
    <property type="entry name" value="ABC_TM1F"/>
    <property type="match status" value="2"/>
</dbReference>
<dbReference type="CDD" id="cd18577">
    <property type="entry name" value="ABC_6TM_Pgp_ABCB1_D1_like"/>
    <property type="match status" value="1"/>
</dbReference>
<dbReference type="Pfam" id="PF00005">
    <property type="entry name" value="ABC_tran"/>
    <property type="match status" value="1"/>
</dbReference>
<comment type="subcellular location">
    <subcellularLocation>
        <location evidence="1">Cell membrane</location>
        <topology evidence="1">Multi-pass membrane protein</topology>
    </subcellularLocation>
</comment>
<dbReference type="Proteomes" id="UP000289340">
    <property type="component" value="Chromosome 16"/>
</dbReference>
<evidence type="ECO:0000256" key="1">
    <source>
        <dbReference type="ARBA" id="ARBA00004651"/>
    </source>
</evidence>
<gene>
    <name evidence="15" type="ORF">D0Y65_043006</name>
</gene>
<keyword evidence="6" id="KW-0547">Nucleotide-binding</keyword>